<sequence>MYGTTLLAALNSRQSLAAHGSGLSTDTSPFGFSGVSQPPRGANAAGHGPSHRVHASQLRPGLSTSDHDSSDSVIELKATSFGASERISSDALSSATVPVALDEKALPV</sequence>
<evidence type="ECO:0000313" key="3">
    <source>
        <dbReference type="Proteomes" id="UP000193067"/>
    </source>
</evidence>
<evidence type="ECO:0000313" key="2">
    <source>
        <dbReference type="EMBL" id="OSD00605.1"/>
    </source>
</evidence>
<proteinExistence type="predicted"/>
<dbReference type="EMBL" id="KZ084117">
    <property type="protein sequence ID" value="OSD00605.1"/>
    <property type="molecule type" value="Genomic_DNA"/>
</dbReference>
<protein>
    <submittedName>
        <fullName evidence="2">Uncharacterized protein</fullName>
    </submittedName>
</protein>
<evidence type="ECO:0000256" key="1">
    <source>
        <dbReference type="SAM" id="MobiDB-lite"/>
    </source>
</evidence>
<reference evidence="2 3" key="1">
    <citation type="journal article" date="2015" name="Biotechnol. Biofuels">
        <title>Enhanced degradation of softwood versus hardwood by the white-rot fungus Pycnoporus coccineus.</title>
        <authorList>
            <person name="Couturier M."/>
            <person name="Navarro D."/>
            <person name="Chevret D."/>
            <person name="Henrissat B."/>
            <person name="Piumi F."/>
            <person name="Ruiz-Duenas F.J."/>
            <person name="Martinez A.T."/>
            <person name="Grigoriev I.V."/>
            <person name="Riley R."/>
            <person name="Lipzen A."/>
            <person name="Berrin J.G."/>
            <person name="Master E.R."/>
            <person name="Rosso M.N."/>
        </authorList>
    </citation>
    <scope>NUCLEOTIDE SEQUENCE [LARGE SCALE GENOMIC DNA]</scope>
    <source>
        <strain evidence="2 3">BRFM310</strain>
    </source>
</reference>
<dbReference type="Proteomes" id="UP000193067">
    <property type="component" value="Unassembled WGS sequence"/>
</dbReference>
<keyword evidence="3" id="KW-1185">Reference proteome</keyword>
<dbReference type="OrthoDB" id="3220866at2759"/>
<gene>
    <name evidence="2" type="ORF">PYCCODRAFT_1437193</name>
</gene>
<name>A0A1Y2IHI9_TRAC3</name>
<dbReference type="STRING" id="1353009.A0A1Y2IHI9"/>
<dbReference type="AlphaFoldDB" id="A0A1Y2IHI9"/>
<accession>A0A1Y2IHI9</accession>
<organism evidence="2 3">
    <name type="scientific">Trametes coccinea (strain BRFM310)</name>
    <name type="common">Pycnoporus coccineus</name>
    <dbReference type="NCBI Taxonomy" id="1353009"/>
    <lineage>
        <taxon>Eukaryota</taxon>
        <taxon>Fungi</taxon>
        <taxon>Dikarya</taxon>
        <taxon>Basidiomycota</taxon>
        <taxon>Agaricomycotina</taxon>
        <taxon>Agaricomycetes</taxon>
        <taxon>Polyporales</taxon>
        <taxon>Polyporaceae</taxon>
        <taxon>Trametes</taxon>
    </lineage>
</organism>
<feature type="compositionally biased region" description="Polar residues" evidence="1">
    <location>
        <begin position="22"/>
        <end position="36"/>
    </location>
</feature>
<feature type="region of interest" description="Disordered" evidence="1">
    <location>
        <begin position="17"/>
        <end position="71"/>
    </location>
</feature>